<feature type="non-terminal residue" evidence="2">
    <location>
        <position position="117"/>
    </location>
</feature>
<evidence type="ECO:0000313" key="3">
    <source>
        <dbReference type="Proteomes" id="UP000553648"/>
    </source>
</evidence>
<dbReference type="InterPro" id="IPR049760">
    <property type="entry name" value="DD_EFCAB10"/>
</dbReference>
<dbReference type="Proteomes" id="UP000553648">
    <property type="component" value="Unassembled WGS sequence"/>
</dbReference>
<proteinExistence type="predicted"/>
<dbReference type="PANTHER" id="PTHR21847">
    <property type="entry name" value="EF-HAND CALCIUM-BINDING DOMAIN-CONTAINING PROTEIN 10"/>
    <property type="match status" value="1"/>
</dbReference>
<comment type="caution">
    <text evidence="2">The sequence shown here is derived from an EMBL/GenBank/DDBJ whole genome shotgun (WGS) entry which is preliminary data.</text>
</comment>
<gene>
    <name evidence="2" type="primary">Efcab10</name>
    <name evidence="2" type="ORF">SERLUN_R06245</name>
</gene>
<keyword evidence="3" id="KW-1185">Reference proteome</keyword>
<dbReference type="OrthoDB" id="10260455at2759"/>
<name>A0A7L1D6P5_9PASS</name>
<dbReference type="PANTHER" id="PTHR21847:SF1">
    <property type="entry name" value="EF-HAND CALCIUM-BINDING DOMAIN-CONTAINING PROTEIN 10"/>
    <property type="match status" value="1"/>
</dbReference>
<dbReference type="PROSITE" id="PS50222">
    <property type="entry name" value="EF_HAND_2"/>
    <property type="match status" value="1"/>
</dbReference>
<feature type="non-terminal residue" evidence="2">
    <location>
        <position position="1"/>
    </location>
</feature>
<reference evidence="2 3" key="1">
    <citation type="submission" date="2019-09" db="EMBL/GenBank/DDBJ databases">
        <title>Bird 10,000 Genomes (B10K) Project - Family phase.</title>
        <authorList>
            <person name="Zhang G."/>
        </authorList>
    </citation>
    <scope>NUCLEOTIDE SEQUENCE [LARGE SCALE GENOMIC DNA]</scope>
    <source>
        <strain evidence="2">B10K-DU-002-03</strain>
        <tissue evidence="2">Muscle</tissue>
    </source>
</reference>
<dbReference type="GO" id="GO:0005509">
    <property type="term" value="F:calcium ion binding"/>
    <property type="evidence" value="ECO:0007669"/>
    <property type="project" value="InterPro"/>
</dbReference>
<dbReference type="CDD" id="cd22976">
    <property type="entry name" value="DD_EFCAB10"/>
    <property type="match status" value="1"/>
</dbReference>
<evidence type="ECO:0000313" key="2">
    <source>
        <dbReference type="EMBL" id="NXM72618.1"/>
    </source>
</evidence>
<feature type="domain" description="EF-hand" evidence="1">
    <location>
        <begin position="61"/>
        <end position="96"/>
    </location>
</feature>
<dbReference type="EMBL" id="VXBA01003293">
    <property type="protein sequence ID" value="NXM72618.1"/>
    <property type="molecule type" value="Genomic_DNA"/>
</dbReference>
<organism evidence="2 3">
    <name type="scientific">Serilophus lunatus</name>
    <name type="common">silver-breasted broadbill</name>
    <dbReference type="NCBI Taxonomy" id="239386"/>
    <lineage>
        <taxon>Eukaryota</taxon>
        <taxon>Metazoa</taxon>
        <taxon>Chordata</taxon>
        <taxon>Craniata</taxon>
        <taxon>Vertebrata</taxon>
        <taxon>Euteleostomi</taxon>
        <taxon>Archelosauria</taxon>
        <taxon>Archosauria</taxon>
        <taxon>Dinosauria</taxon>
        <taxon>Saurischia</taxon>
        <taxon>Theropoda</taxon>
        <taxon>Coelurosauria</taxon>
        <taxon>Aves</taxon>
        <taxon>Neognathae</taxon>
        <taxon>Neoaves</taxon>
        <taxon>Telluraves</taxon>
        <taxon>Australaves</taxon>
        <taxon>Passeriformes</taxon>
        <taxon>Eurylaimidae</taxon>
        <taxon>Serilophus</taxon>
    </lineage>
</organism>
<protein>
    <submittedName>
        <fullName evidence="2">EFC10 protein</fullName>
    </submittedName>
</protein>
<dbReference type="Gene3D" id="1.20.890.10">
    <property type="entry name" value="cAMP-dependent protein kinase regulatory subunit, dimerization-anchoring domain"/>
    <property type="match status" value="1"/>
</dbReference>
<evidence type="ECO:0000259" key="1">
    <source>
        <dbReference type="PROSITE" id="PS50222"/>
    </source>
</evidence>
<accession>A0A7L1D6P5</accession>
<dbReference type="SUPFAM" id="SSF47391">
    <property type="entry name" value="Dimerization-anchoring domain of cAMP-dependent PK regulatory subunit"/>
    <property type="match status" value="1"/>
</dbReference>
<dbReference type="AlphaFoldDB" id="A0A7L1D6P5"/>
<dbReference type="Pfam" id="PF24548">
    <property type="entry name" value="EF_EFCAB10_C"/>
    <property type="match status" value="1"/>
</dbReference>
<dbReference type="InterPro" id="IPR039879">
    <property type="entry name" value="EFC10"/>
</dbReference>
<dbReference type="InterPro" id="IPR056587">
    <property type="entry name" value="EF_EFCAB10_C"/>
</dbReference>
<sequence length="117" mass="13462">MAAGEQESREYLRRHRLPELLQRLGALLLFHRPERPREFLIQALERVKAGRRAEGEYPELMDEANLEAMFSLLDVLGQGRIRAAQYREALNTLGLSTEDLELRDDAVITLDVFKEGV</sequence>
<dbReference type="InterPro" id="IPR002048">
    <property type="entry name" value="EF_hand_dom"/>
</dbReference>